<name>A0A5D3EDB8_9BACE</name>
<organism evidence="2 3">
    <name type="scientific">Bacteroides pyogenes</name>
    <dbReference type="NCBI Taxonomy" id="310300"/>
    <lineage>
        <taxon>Bacteria</taxon>
        <taxon>Pseudomonadati</taxon>
        <taxon>Bacteroidota</taxon>
        <taxon>Bacteroidia</taxon>
        <taxon>Bacteroidales</taxon>
        <taxon>Bacteroidaceae</taxon>
        <taxon>Bacteroides</taxon>
    </lineage>
</organism>
<dbReference type="RefSeq" id="WP_052001863.1">
    <property type="nucleotide sequence ID" value="NZ_JAXFGO010000080.1"/>
</dbReference>
<evidence type="ECO:0000256" key="1">
    <source>
        <dbReference type="SAM" id="SignalP"/>
    </source>
</evidence>
<comment type="caution">
    <text evidence="2">The sequence shown here is derived from an EMBL/GenBank/DDBJ whole genome shotgun (WGS) entry which is preliminary data.</text>
</comment>
<protein>
    <submittedName>
        <fullName evidence="2">GLPGLI family protein</fullName>
    </submittedName>
</protein>
<accession>A0A5D3EDB8</accession>
<reference evidence="2 3" key="1">
    <citation type="submission" date="2019-07" db="EMBL/GenBank/DDBJ databases">
        <title>Draft Genome Sequences of Bacteroides pyogenes Strains Isolated from the Uterus Holstein Dairy Cows with Metritis.</title>
        <authorList>
            <person name="Cunha F."/>
            <person name="Galvao K.N."/>
            <person name="Jeon S.J."/>
            <person name="Jeong K.C."/>
        </authorList>
    </citation>
    <scope>NUCLEOTIDE SEQUENCE [LARGE SCALE GENOMIC DNA]</scope>
    <source>
        <strain evidence="2 3">KG-31</strain>
    </source>
</reference>
<proteinExistence type="predicted"/>
<dbReference type="EMBL" id="VKLW01000010">
    <property type="protein sequence ID" value="TYK34084.1"/>
    <property type="molecule type" value="Genomic_DNA"/>
</dbReference>
<keyword evidence="1" id="KW-0732">Signal</keyword>
<sequence>MNIVRAFLCMIFFAACNIQLSAQFAPAPQMTDKYTVIDSASYIITYDVAIINDPAKPNKITTDTHILQIGKDLSKTYSLLLFKGDSISTAMLKKGAKSSPWFQELVPPVEVYRNYPIGKQTVTHRTFFSGPIFRYEEPAIFFQWKLLPERKRILSYNCQKAITEFRGRTYEAWFAPEIPLKEGPYKFNGLPGLILEINDMQQHYTYKCVGIERLKQKAPIKLWKWKFQEIERIKMNKLLRSFYKNPTLFFQSTGVKFHGDTKTLTFPYNPIELE</sequence>
<dbReference type="Proteomes" id="UP000324383">
    <property type="component" value="Unassembled WGS sequence"/>
</dbReference>
<feature type="chain" id="PRO_5030116250" evidence="1">
    <location>
        <begin position="22"/>
        <end position="274"/>
    </location>
</feature>
<dbReference type="AlphaFoldDB" id="A0A5D3EDB8"/>
<evidence type="ECO:0000313" key="2">
    <source>
        <dbReference type="EMBL" id="TYK34084.1"/>
    </source>
</evidence>
<dbReference type="InterPro" id="IPR005901">
    <property type="entry name" value="GLPGLI"/>
</dbReference>
<feature type="signal peptide" evidence="1">
    <location>
        <begin position="1"/>
        <end position="21"/>
    </location>
</feature>
<evidence type="ECO:0000313" key="3">
    <source>
        <dbReference type="Proteomes" id="UP000324383"/>
    </source>
</evidence>
<dbReference type="Pfam" id="PF22252">
    <property type="entry name" value="PNGase_F-II_N"/>
    <property type="match status" value="1"/>
</dbReference>
<keyword evidence="3" id="KW-1185">Reference proteome</keyword>
<dbReference type="NCBIfam" id="TIGR01200">
    <property type="entry name" value="GLPGLI"/>
    <property type="match status" value="1"/>
</dbReference>
<gene>
    <name evidence="2" type="ORF">FNJ60_06050</name>
</gene>
<dbReference type="PROSITE" id="PS51257">
    <property type="entry name" value="PROKAR_LIPOPROTEIN"/>
    <property type="match status" value="1"/>
</dbReference>